<dbReference type="KEGG" id="hhq:HPSH169_05015"/>
<gene>
    <name evidence="1" type="ORF">HPSH169_05015</name>
</gene>
<proteinExistence type="predicted"/>
<name>A0A0E0WBJ2_HELPX</name>
<dbReference type="Proteomes" id="UP000005007">
    <property type="component" value="Chromosome"/>
</dbReference>
<dbReference type="RefSeq" id="WP_001134838.1">
    <property type="nucleotide sequence ID" value="NC_017740.1"/>
</dbReference>
<dbReference type="AlphaFoldDB" id="A0A0E0WBJ2"/>
<reference evidence="1 2" key="1">
    <citation type="submission" date="2012-04" db="EMBL/GenBank/DDBJ databases">
        <authorList>
            <person name="Kersulyte D."/>
            <person name="Cabrera L."/>
            <person name="Pacheco R."/>
            <person name="Herrera P."/>
            <person name="Rodriguez C."/>
            <person name="Gilman R.H."/>
            <person name="Berg D.E."/>
        </authorList>
    </citation>
    <scope>NUCLEOTIDE SEQUENCE [LARGE SCALE GENOMIC DNA]</scope>
    <source>
        <strain evidence="1 2">Shi169</strain>
    </source>
</reference>
<organism evidence="1 2">
    <name type="scientific">Helicobacter pylori Shi169</name>
    <dbReference type="NCBI Taxonomy" id="1163741"/>
    <lineage>
        <taxon>Bacteria</taxon>
        <taxon>Pseudomonadati</taxon>
        <taxon>Campylobacterota</taxon>
        <taxon>Epsilonproteobacteria</taxon>
        <taxon>Campylobacterales</taxon>
        <taxon>Helicobacteraceae</taxon>
        <taxon>Helicobacter</taxon>
    </lineage>
</organism>
<dbReference type="EMBL" id="CP003473">
    <property type="protein sequence ID" value="AFH99677.1"/>
    <property type="molecule type" value="Genomic_DNA"/>
</dbReference>
<sequence length="66" mass="7446">MPPLKGILADRNDSNQSCLCIFNGTISKDKILSNSAFQSFTIKYSQKRLELYGKVNQFILKGKIYG</sequence>
<dbReference type="HOGENOM" id="CLU_2825200_0_0_7"/>
<evidence type="ECO:0000313" key="1">
    <source>
        <dbReference type="EMBL" id="AFH99677.1"/>
    </source>
</evidence>
<evidence type="ECO:0000313" key="2">
    <source>
        <dbReference type="Proteomes" id="UP000005007"/>
    </source>
</evidence>
<accession>A0A0E0WBJ2</accession>
<protein>
    <submittedName>
        <fullName evidence="1">Uncharacterized protein</fullName>
    </submittedName>
</protein>